<feature type="transmembrane region" description="Helical" evidence="6">
    <location>
        <begin position="1410"/>
        <end position="1430"/>
    </location>
</feature>
<comment type="caution">
    <text evidence="7">The sequence shown here is derived from an EMBL/GenBank/DDBJ whole genome shotgun (WGS) entry which is preliminary data.</text>
</comment>
<feature type="transmembrane region" description="Helical" evidence="6">
    <location>
        <begin position="590"/>
        <end position="607"/>
    </location>
</feature>
<evidence type="ECO:0000256" key="2">
    <source>
        <dbReference type="ARBA" id="ARBA00010199"/>
    </source>
</evidence>
<keyword evidence="5 6" id="KW-0472">Membrane</keyword>
<dbReference type="GO" id="GO:0015297">
    <property type="term" value="F:antiporter activity"/>
    <property type="evidence" value="ECO:0007669"/>
    <property type="project" value="InterPro"/>
</dbReference>
<comment type="similarity">
    <text evidence="2 6">Belongs to the multi antimicrobial extrusion (MATE) (TC 2.A.66.1) family.</text>
</comment>
<dbReference type="Proteomes" id="UP000290289">
    <property type="component" value="Chromosome 13"/>
</dbReference>
<dbReference type="Pfam" id="PF01554">
    <property type="entry name" value="MatE"/>
    <property type="match status" value="8"/>
</dbReference>
<feature type="transmembrane region" description="Helical" evidence="6">
    <location>
        <begin position="1492"/>
        <end position="1512"/>
    </location>
</feature>
<dbReference type="EMBL" id="RDQH01000339">
    <property type="protein sequence ID" value="RXH79242.1"/>
    <property type="molecule type" value="Genomic_DNA"/>
</dbReference>
<feature type="transmembrane region" description="Helical" evidence="6">
    <location>
        <begin position="143"/>
        <end position="161"/>
    </location>
</feature>
<feature type="transmembrane region" description="Helical" evidence="6">
    <location>
        <begin position="425"/>
        <end position="447"/>
    </location>
</feature>
<feature type="transmembrane region" description="Helical" evidence="6">
    <location>
        <begin position="322"/>
        <end position="345"/>
    </location>
</feature>
<feature type="transmembrane region" description="Helical" evidence="6">
    <location>
        <begin position="715"/>
        <end position="735"/>
    </location>
</feature>
<feature type="transmembrane region" description="Helical" evidence="6">
    <location>
        <begin position="1524"/>
        <end position="1548"/>
    </location>
</feature>
<dbReference type="PANTHER" id="PTHR11206">
    <property type="entry name" value="MULTIDRUG RESISTANCE PROTEIN"/>
    <property type="match status" value="1"/>
</dbReference>
<feature type="transmembrane region" description="Helical" evidence="6">
    <location>
        <begin position="1328"/>
        <end position="1350"/>
    </location>
</feature>
<feature type="transmembrane region" description="Helical" evidence="6">
    <location>
        <begin position="199"/>
        <end position="221"/>
    </location>
</feature>
<feature type="transmembrane region" description="Helical" evidence="6">
    <location>
        <begin position="103"/>
        <end position="123"/>
    </location>
</feature>
<accession>A0A498IAI7</accession>
<reference evidence="7 8" key="1">
    <citation type="submission" date="2018-10" db="EMBL/GenBank/DDBJ databases">
        <title>A high-quality apple genome assembly.</title>
        <authorList>
            <person name="Hu J."/>
        </authorList>
    </citation>
    <scope>NUCLEOTIDE SEQUENCE [LARGE SCALE GENOMIC DNA]</scope>
    <source>
        <strain evidence="8">cv. HFTH1</strain>
        <tissue evidence="7">Young leaf</tissue>
    </source>
</reference>
<keyword evidence="4 6" id="KW-1133">Transmembrane helix</keyword>
<sequence>MEESLLLPKYGEERSNTSILTWSSFFEEVKRLGCIAGPMVAVVISMMMVGHLGELALSSTAIAISLSGVTGFSLFLGMASALETLCGQAYGAEQYQKLGLQTYTAIFSLNLVCLPLSLIWIYMEKLLIFMGQDPVISREAGKFTIWLLPALFAYATLQPLIRYFQTQSLVTPMLISSCATLLFHIPLCWLLVFKSGMNNLGGALAISISYWVNVILLALYMKFSDACSKTRVPISVEIFHGIGEFFRFAIPSAIMICLEWWSFELLILLSGLLPNPALETSVLSVCLQTISTLYAIPYGFGAAASTRVSNELGAGNPQGARIATFAAMFLAVAETSIITTTLFACRNVFGYTFSNEKEVIDYVKIMAPLVCLSVTLDSFQGVLSGIARGTGWQHIGAYINLGAFYLCGIPVAATLAFWVQLRGRGLWIGIQVGAFVQTMMLSLVTSCTNWEKQLLRLFHYFLFGCQESGREDEEHFSTYPKLMGVASHPQTQRLVKHGLREDFDVGLLMFQASKARERIFEGRPQQVNGLCDKAESPVATAETEFLLSSAMEESLLLPKYREEQRRSSRNSSSSSSCLTWVSFYEEVKRLGCIAGPMVAVVLSQYMLRFISMIMVGHLGELALSSSSIAISLAGATGFSLFVSLSSFHLLLVCGNGHKPSILFAMRYSKLLSPISYWSLSRPTDLTHLGMASALETLCGQAYGAEQYQKLGLQTYTAIFSLNMVCLPLSLIWIYMEEILILTGQDPAISREAGKYIIWLIPVLFAYATLQPLIRYFQTQSLVMPLLVTSFATFLFHIPLCWILIFKSGLEHLGGALAIGISYWLNVIFLWLYMKFSPACSKTRAPISKDIFHGIGEFFRFALPSAVMQCLEGWSFELLILLSGYLPNPALETSVLSACLLAISTVYAIPYGFGAAVSTRVSNELGAGNPQRARIATFAAMFLAVTETSITTTTLYACRKVFGYTFSNEKEVIDYITVMVPLVCLSVILDSIHGVLSGVARGTGWQHIGAYINLGAYYLCGIPVAIVLAFWAQLRGRGLWIVGRKDEEHFLLRVQRYVLFVQTPYLKANHRHNISLSTTSFYVVSRILRQVRQGRGYLTGAPLEVNAFLRLSSAMEESLLLPKYREEQQRSSRNSSSSSSCLTWVSFFEEVKRLGCIAGPMVAVVLSQYMLRFISMMMVGHLGELALSSSSIAISLAGVTSFSLFLGMASALETLCGQAYGAEQYQKLGLLTYTAIFSLNMVCLPLSLIWIYTEEILIFTGQDPAISREAGKYTILLIPGLFAYATLQPLIRYFQTQSLVMPMLVTSFVTFLFHIPLCWILIFKSGLKHLGGALAIGISYWLNVIFLWLYMKFSPACSKTRAPISKDIFHGIGEFFRFALPSAVMQCLEWWSFELLIFLSGLLPNPALETSVLSACLLAISTIYAIPYAFGAAVSTRVSNELGAGNPQRARIATFAAMFLAVAETSITTTTLFACRKVFGYTFSNEKEVIDYVTIMVPLICLSVILDSMHGVLTGIARGTGWQHIGAYINLGAYYLCGIPVAIALAFWVQLRGRGLWIGIQVGAFVQVSLLALVTCCTNWEKQASKARERIFDRSPLEVNALCDKAEISMEKILLIKDEGGEGEGLVRRRQCGAFGGEVKRLGYIAAPMVAVNLSQYFLQIISIMMVGHLGQLSLSSTAIAISFCAVSGFSLLFGMASALETLSGQAYGAQQYKQLGLQINTAIFSLFLVCLPLSLVWIYMGNILVFLGQDPQISHGAGKFARMLLPALFAYAALQPLCKYLQTQSLIIPLLVSSFACLCFHIPFCWLMVFKSGQGHLGAALAIGTSYWLNVILLLLYVKYSAACASTRVPISLELFRGIGEFLRFAVPSAVMICLEWWSFELLTLLAGFLPNPELETSVLSVCLATISSLYTIPESLGAAVSTRVSNELGAGNPQAARLAVGAVMFLTVSEAVLISTTVFATRSIFGYIFSNDKEVVDYVTSMAPLICLAVISNSLHGVLSGIARGCGWQDLAMYVNLGAYYLFGIPVAATLCFWLDLRGKGLWIGIQVGSFLQAALYSVITGCTNWEEKASKARERIFLESSLVG</sequence>
<keyword evidence="8" id="KW-1185">Reference proteome</keyword>
<keyword evidence="3 6" id="KW-0812">Transmembrane</keyword>
<evidence type="ECO:0000256" key="6">
    <source>
        <dbReference type="RuleBase" id="RU004914"/>
    </source>
</evidence>
<evidence type="ECO:0000256" key="4">
    <source>
        <dbReference type="ARBA" id="ARBA00022989"/>
    </source>
</evidence>
<feature type="transmembrane region" description="Helical" evidence="6">
    <location>
        <begin position="894"/>
        <end position="912"/>
    </location>
</feature>
<feature type="transmembrane region" description="Helical" evidence="6">
    <location>
        <begin position="398"/>
        <end position="419"/>
    </location>
</feature>
<feature type="transmembrane region" description="Helical" evidence="6">
    <location>
        <begin position="1982"/>
        <end position="2000"/>
    </location>
</feature>
<evidence type="ECO:0000256" key="1">
    <source>
        <dbReference type="ARBA" id="ARBA00004141"/>
    </source>
</evidence>
<feature type="transmembrane region" description="Helical" evidence="6">
    <location>
        <begin position="977"/>
        <end position="995"/>
    </location>
</feature>
<dbReference type="GO" id="GO:0016020">
    <property type="term" value="C:membrane"/>
    <property type="evidence" value="ECO:0007669"/>
    <property type="project" value="UniProtKB-SubCell"/>
</dbReference>
<evidence type="ECO:0000256" key="5">
    <source>
        <dbReference type="ARBA" id="ARBA00023136"/>
    </source>
</evidence>
<feature type="transmembrane region" description="Helical" evidence="6">
    <location>
        <begin position="1272"/>
        <end position="1290"/>
    </location>
</feature>
<feature type="transmembrane region" description="Helical" evidence="6">
    <location>
        <begin position="1643"/>
        <end position="1666"/>
    </location>
</feature>
<feature type="transmembrane region" description="Helical" evidence="6">
    <location>
        <begin position="59"/>
        <end position="82"/>
    </location>
</feature>
<feature type="transmembrane region" description="Helical" evidence="6">
    <location>
        <begin position="1007"/>
        <end position="1030"/>
    </location>
</feature>
<protein>
    <recommendedName>
        <fullName evidence="6">Protein DETOXIFICATION</fullName>
    </recommendedName>
    <alternativeName>
        <fullName evidence="6">Multidrug and toxic compound extrusion protein</fullName>
    </alternativeName>
</protein>
<feature type="transmembrane region" description="Helical" evidence="6">
    <location>
        <begin position="1790"/>
        <end position="1810"/>
    </location>
</feature>
<feature type="transmembrane region" description="Helical" evidence="6">
    <location>
        <begin position="1451"/>
        <end position="1472"/>
    </location>
</feature>
<proteinExistence type="inferred from homology"/>
<evidence type="ECO:0000256" key="3">
    <source>
        <dbReference type="ARBA" id="ARBA00022692"/>
    </source>
</evidence>
<feature type="transmembrane region" description="Helical" evidence="6">
    <location>
        <begin position="1760"/>
        <end position="1778"/>
    </location>
</feature>
<evidence type="ECO:0000313" key="7">
    <source>
        <dbReference type="EMBL" id="RXH79242.1"/>
    </source>
</evidence>
<feature type="transmembrane region" description="Helical" evidence="6">
    <location>
        <begin position="755"/>
        <end position="773"/>
    </location>
</feature>
<comment type="subcellular location">
    <subcellularLocation>
        <location evidence="1">Membrane</location>
        <topology evidence="1">Multi-pass membrane protein</topology>
    </subcellularLocation>
</comment>
<feature type="transmembrane region" description="Helical" evidence="6">
    <location>
        <begin position="1554"/>
        <end position="1579"/>
    </location>
</feature>
<feature type="transmembrane region" description="Helical" evidence="6">
    <location>
        <begin position="32"/>
        <end position="53"/>
    </location>
</feature>
<feature type="transmembrane region" description="Helical" evidence="6">
    <location>
        <begin position="811"/>
        <end position="833"/>
    </location>
</feature>
<feature type="transmembrane region" description="Helical" evidence="6">
    <location>
        <begin position="1678"/>
        <end position="1699"/>
    </location>
</feature>
<feature type="transmembrane region" description="Helical" evidence="6">
    <location>
        <begin position="1939"/>
        <end position="1962"/>
    </location>
</feature>
<evidence type="ECO:0000313" key="8">
    <source>
        <dbReference type="Proteomes" id="UP000290289"/>
    </source>
</evidence>
<feature type="transmembrane region" description="Helical" evidence="6">
    <location>
        <begin position="1190"/>
        <end position="1215"/>
    </location>
</feature>
<dbReference type="CDD" id="cd13132">
    <property type="entry name" value="MATE_eukaryotic"/>
    <property type="match status" value="4"/>
</dbReference>
<feature type="transmembrane region" description="Helical" evidence="6">
    <location>
        <begin position="1719"/>
        <end position="1740"/>
    </location>
</feature>
<feature type="transmembrane region" description="Helical" evidence="6">
    <location>
        <begin position="1302"/>
        <end position="1322"/>
    </location>
</feature>
<name>A0A498IAI7_MALDO</name>
<feature type="transmembrane region" description="Helical" evidence="6">
    <location>
        <begin position="2012"/>
        <end position="2037"/>
    </location>
</feature>
<dbReference type="GO" id="GO:0042910">
    <property type="term" value="F:xenobiotic transmembrane transporter activity"/>
    <property type="evidence" value="ECO:0007669"/>
    <property type="project" value="InterPro"/>
</dbReference>
<dbReference type="NCBIfam" id="TIGR00797">
    <property type="entry name" value="matE"/>
    <property type="match status" value="4"/>
</dbReference>
<dbReference type="GO" id="GO:1990961">
    <property type="term" value="P:xenobiotic detoxification by transmembrane export across the plasma membrane"/>
    <property type="evidence" value="ECO:0007669"/>
    <property type="project" value="InterPro"/>
</dbReference>
<feature type="transmembrane region" description="Helical" evidence="6">
    <location>
        <begin position="932"/>
        <end position="956"/>
    </location>
</feature>
<dbReference type="InterPro" id="IPR002528">
    <property type="entry name" value="MATE_fam"/>
</dbReference>
<dbReference type="InterPro" id="IPR045069">
    <property type="entry name" value="MATE_euk"/>
</dbReference>
<feature type="transmembrane region" description="Helical" evidence="6">
    <location>
        <begin position="1816"/>
        <end position="1838"/>
    </location>
</feature>
<feature type="transmembrane region" description="Helical" evidence="6">
    <location>
        <begin position="2043"/>
        <end position="2067"/>
    </location>
</feature>
<feature type="transmembrane region" description="Helical" evidence="6">
    <location>
        <begin position="1227"/>
        <end position="1252"/>
    </location>
</feature>
<feature type="transmembrane region" description="Helical" evidence="6">
    <location>
        <begin position="627"/>
        <end position="652"/>
    </location>
</feature>
<feature type="transmembrane region" description="Helical" evidence="6">
    <location>
        <begin position="785"/>
        <end position="805"/>
    </location>
</feature>
<organism evidence="7 8">
    <name type="scientific">Malus domestica</name>
    <name type="common">Apple</name>
    <name type="synonym">Pyrus malus</name>
    <dbReference type="NCBI Taxonomy" id="3750"/>
    <lineage>
        <taxon>Eukaryota</taxon>
        <taxon>Viridiplantae</taxon>
        <taxon>Streptophyta</taxon>
        <taxon>Embryophyta</taxon>
        <taxon>Tracheophyta</taxon>
        <taxon>Spermatophyta</taxon>
        <taxon>Magnoliopsida</taxon>
        <taxon>eudicotyledons</taxon>
        <taxon>Gunneridae</taxon>
        <taxon>Pentapetalae</taxon>
        <taxon>rosids</taxon>
        <taxon>fabids</taxon>
        <taxon>Rosales</taxon>
        <taxon>Rosaceae</taxon>
        <taxon>Amygdaloideae</taxon>
        <taxon>Maleae</taxon>
        <taxon>Malus</taxon>
    </lineage>
</organism>
<gene>
    <name evidence="7" type="ORF">DVH24_040389</name>
</gene>
<feature type="transmembrane region" description="Helical" evidence="6">
    <location>
        <begin position="173"/>
        <end position="193"/>
    </location>
</feature>
<feature type="transmembrane region" description="Helical" evidence="6">
    <location>
        <begin position="281"/>
        <end position="301"/>
    </location>
</feature>